<evidence type="ECO:0000313" key="2">
    <source>
        <dbReference type="Proteomes" id="UP000030762"/>
    </source>
</evidence>
<dbReference type="VEuPathDB" id="FungiDB:SDRG_14716"/>
<dbReference type="STRING" id="1156394.T0PZ66"/>
<reference evidence="1 2" key="1">
    <citation type="submission" date="2012-04" db="EMBL/GenBank/DDBJ databases">
        <title>The Genome Sequence of Saprolegnia declina VS20.</title>
        <authorList>
            <consortium name="The Broad Institute Genome Sequencing Platform"/>
            <person name="Russ C."/>
            <person name="Nusbaum C."/>
            <person name="Tyler B."/>
            <person name="van West P."/>
            <person name="Dieguez-Uribeondo J."/>
            <person name="de Bruijn I."/>
            <person name="Tripathy S."/>
            <person name="Jiang R."/>
            <person name="Young S.K."/>
            <person name="Zeng Q."/>
            <person name="Gargeya S."/>
            <person name="Fitzgerald M."/>
            <person name="Haas B."/>
            <person name="Abouelleil A."/>
            <person name="Alvarado L."/>
            <person name="Arachchi H.M."/>
            <person name="Berlin A."/>
            <person name="Chapman S.B."/>
            <person name="Goldberg J."/>
            <person name="Griggs A."/>
            <person name="Gujja S."/>
            <person name="Hansen M."/>
            <person name="Howarth C."/>
            <person name="Imamovic A."/>
            <person name="Larimer J."/>
            <person name="McCowen C."/>
            <person name="Montmayeur A."/>
            <person name="Murphy C."/>
            <person name="Neiman D."/>
            <person name="Pearson M."/>
            <person name="Priest M."/>
            <person name="Roberts A."/>
            <person name="Saif S."/>
            <person name="Shea T."/>
            <person name="Sisk P."/>
            <person name="Sykes S."/>
            <person name="Wortman J."/>
            <person name="Nusbaum C."/>
            <person name="Birren B."/>
        </authorList>
    </citation>
    <scope>NUCLEOTIDE SEQUENCE [LARGE SCALE GENOMIC DNA]</scope>
    <source>
        <strain evidence="1 2">VS20</strain>
    </source>
</reference>
<gene>
    <name evidence="1" type="ORF">SDRG_14716</name>
</gene>
<dbReference type="InParanoid" id="T0PZ66"/>
<dbReference type="RefSeq" id="XP_008619090.1">
    <property type="nucleotide sequence ID" value="XM_008620868.1"/>
</dbReference>
<dbReference type="GeneID" id="19955443"/>
<dbReference type="Proteomes" id="UP000030762">
    <property type="component" value="Unassembled WGS sequence"/>
</dbReference>
<keyword evidence="2" id="KW-1185">Reference proteome</keyword>
<name>T0PZ66_SAPDV</name>
<protein>
    <submittedName>
        <fullName evidence="1">Uncharacterized protein</fullName>
    </submittedName>
</protein>
<proteinExistence type="predicted"/>
<evidence type="ECO:0000313" key="1">
    <source>
        <dbReference type="EMBL" id="EQC27516.1"/>
    </source>
</evidence>
<dbReference type="OMA" id="MHHVIAV"/>
<accession>T0PZ66</accession>
<dbReference type="AlphaFoldDB" id="T0PZ66"/>
<sequence length="350" mass="38917">MTNSNEELDEGLARLFGPARRKRKRGREISEAEAVAMIKKSVRDAPNQALAVRRALASILAALQSVAPPMHHVIAVLSSLFSRSKVFRDEFVRAMYPIFSLWASKRLYSVELLELLEHWDAQYRSTYPQLHAAIEAIPPKFKGLLHDHRAKARAATEDAAATTRMTEIQYTHVCSELGDAETAIGLVLQEMEAGLAILVPTVEDKFEALLPTLPPVTEVLHSDDNDDEEWEDVVPSSVVAHTSAAHLTLADVIAQCGLGSAAYSLTITVPALHAPAPSLEHVQTAVKEGALHLRKRYLPLLRQWETTVNAHAFSSPDVRRRLQKLHDNVRSTLLKWDELREMISLNTNSV</sequence>
<dbReference type="EMBL" id="JH767207">
    <property type="protein sequence ID" value="EQC27516.1"/>
    <property type="molecule type" value="Genomic_DNA"/>
</dbReference>
<dbReference type="OrthoDB" id="5594015at2759"/>
<organism evidence="1 2">
    <name type="scientific">Saprolegnia diclina (strain VS20)</name>
    <dbReference type="NCBI Taxonomy" id="1156394"/>
    <lineage>
        <taxon>Eukaryota</taxon>
        <taxon>Sar</taxon>
        <taxon>Stramenopiles</taxon>
        <taxon>Oomycota</taxon>
        <taxon>Saprolegniomycetes</taxon>
        <taxon>Saprolegniales</taxon>
        <taxon>Saprolegniaceae</taxon>
        <taxon>Saprolegnia</taxon>
    </lineage>
</organism>